<dbReference type="AlphaFoldDB" id="A0A9W4TQA3"/>
<keyword evidence="4" id="KW-1185">Reference proteome</keyword>
<dbReference type="EMBL" id="CAMXCM010000001">
    <property type="protein sequence ID" value="CAI3933563.1"/>
    <property type="molecule type" value="Genomic_DNA"/>
</dbReference>
<sequence length="209" mass="25291">MNYVNTFISQSNILDFLNFLHGYFHKETQKHFLFELVFSTDQYSEYFFNKYQNKIQKHQVIDEENMFFNDDALKDIEFIKDIQNDLINNGYLIIHIFYDIIDLIYIYEHGFENTLNNEVLRFEISKLNWEIIQLPNPYLYADQLSEDVYQQIADNYDLFNLGQSTISLRKPWHITLNYMSNKIYSDKVIFDKKNEDFAQFNQIISDISK</sequence>
<evidence type="ECO:0000313" key="4">
    <source>
        <dbReference type="Proteomes" id="UP001154259"/>
    </source>
</evidence>
<evidence type="ECO:0000313" key="2">
    <source>
        <dbReference type="EMBL" id="CAI3933563.1"/>
    </source>
</evidence>
<reference evidence="2" key="1">
    <citation type="submission" date="2022-10" db="EMBL/GenBank/DDBJ databases">
        <authorList>
            <person name="Botero Cardona J."/>
        </authorList>
    </citation>
    <scope>NUCLEOTIDE SEQUENCE</scope>
    <source>
        <strain evidence="2">LMG 31819</strain>
        <strain evidence="1">R-53529</strain>
    </source>
</reference>
<dbReference type="EMBL" id="CAMXCS010000001">
    <property type="protein sequence ID" value="CAI3927296.1"/>
    <property type="molecule type" value="Genomic_DNA"/>
</dbReference>
<protein>
    <submittedName>
        <fullName evidence="2">Uncharacterized protein</fullName>
    </submittedName>
</protein>
<comment type="caution">
    <text evidence="2">The sequence shown here is derived from an EMBL/GenBank/DDBJ whole genome shotgun (WGS) entry which is preliminary data.</text>
</comment>
<evidence type="ECO:0000313" key="3">
    <source>
        <dbReference type="Proteomes" id="UP001154255"/>
    </source>
</evidence>
<organism evidence="2 3">
    <name type="scientific">Commensalibacter communis</name>
    <dbReference type="NCBI Taxonomy" id="2972786"/>
    <lineage>
        <taxon>Bacteria</taxon>
        <taxon>Pseudomonadati</taxon>
        <taxon>Pseudomonadota</taxon>
        <taxon>Alphaproteobacteria</taxon>
        <taxon>Acetobacterales</taxon>
        <taxon>Acetobacteraceae</taxon>
    </lineage>
</organism>
<evidence type="ECO:0000313" key="1">
    <source>
        <dbReference type="EMBL" id="CAI3927296.1"/>
    </source>
</evidence>
<dbReference type="Proteomes" id="UP001154255">
    <property type="component" value="Unassembled WGS sequence"/>
</dbReference>
<name>A0A9W4TQA3_9PROT</name>
<accession>A0A9W4TQA3</accession>
<dbReference type="Proteomes" id="UP001154259">
    <property type="component" value="Unassembled WGS sequence"/>
</dbReference>
<dbReference type="RefSeq" id="WP_271788761.1">
    <property type="nucleotide sequence ID" value="NZ_CAMXCM010000001.1"/>
</dbReference>
<proteinExistence type="predicted"/>
<gene>
    <name evidence="1" type="ORF">R53529_LOCUS309</name>
    <name evidence="2" type="ORF">R53530_LOCUS792</name>
</gene>